<dbReference type="Pfam" id="PF00005">
    <property type="entry name" value="ABC_tran"/>
    <property type="match status" value="1"/>
</dbReference>
<dbReference type="InterPro" id="IPR043428">
    <property type="entry name" value="LivM-like"/>
</dbReference>
<dbReference type="GO" id="GO:0005524">
    <property type="term" value="F:ATP binding"/>
    <property type="evidence" value="ECO:0007669"/>
    <property type="project" value="UniProtKB-KW"/>
</dbReference>
<reference evidence="12 13" key="1">
    <citation type="journal article" date="2014" name="BMC Microbiol.">
        <title>The oxygen-independent metabolism of cyclic monoterpenes in Castellaniella defragrans 65Phen.</title>
        <authorList>
            <person name="Petasch J."/>
            <person name="Disch E.M."/>
            <person name="Markert S."/>
            <person name="Becher D."/>
            <person name="Schweder T."/>
            <person name="Huttel B."/>
            <person name="Reinhardt R."/>
            <person name="Harder J."/>
        </authorList>
    </citation>
    <scope>NUCLEOTIDE SEQUENCE [LARGE SCALE GENOMIC DNA]</scope>
    <source>
        <strain evidence="12">65Phen</strain>
    </source>
</reference>
<feature type="transmembrane region" description="Helical" evidence="10">
    <location>
        <begin position="316"/>
        <end position="344"/>
    </location>
</feature>
<keyword evidence="6" id="KW-0067">ATP-binding</keyword>
<dbReference type="Proteomes" id="UP000019805">
    <property type="component" value="Chromosome"/>
</dbReference>
<dbReference type="InterPro" id="IPR032823">
    <property type="entry name" value="BCA_ABC_TP_C"/>
</dbReference>
<dbReference type="Gene3D" id="3.40.50.300">
    <property type="entry name" value="P-loop containing nucleotide triphosphate hydrolases"/>
    <property type="match status" value="1"/>
</dbReference>
<feature type="transmembrane region" description="Helical" evidence="10">
    <location>
        <begin position="37"/>
        <end position="56"/>
    </location>
</feature>
<dbReference type="PROSITE" id="PS00211">
    <property type="entry name" value="ABC_TRANSPORTER_1"/>
    <property type="match status" value="1"/>
</dbReference>
<dbReference type="PANTHER" id="PTHR45772">
    <property type="entry name" value="CONSERVED COMPONENT OF ABC TRANSPORTER FOR NATURAL AMINO ACIDS-RELATED"/>
    <property type="match status" value="1"/>
</dbReference>
<dbReference type="eggNOG" id="COG4177">
    <property type="taxonomic scope" value="Bacteria"/>
</dbReference>
<feature type="transmembrane region" description="Helical" evidence="10">
    <location>
        <begin position="110"/>
        <end position="131"/>
    </location>
</feature>
<dbReference type="STRING" id="1437824.BN940_05891"/>
<feature type="domain" description="ABC transporter" evidence="11">
    <location>
        <begin position="382"/>
        <end position="624"/>
    </location>
</feature>
<evidence type="ECO:0000256" key="3">
    <source>
        <dbReference type="ARBA" id="ARBA00022475"/>
    </source>
</evidence>
<dbReference type="InterPro" id="IPR051120">
    <property type="entry name" value="ABC_AA/LPS_Transport"/>
</dbReference>
<feature type="transmembrane region" description="Helical" evidence="10">
    <location>
        <begin position="241"/>
        <end position="264"/>
    </location>
</feature>
<evidence type="ECO:0000256" key="2">
    <source>
        <dbReference type="ARBA" id="ARBA00022448"/>
    </source>
</evidence>
<feature type="transmembrane region" description="Helical" evidence="10">
    <location>
        <begin position="138"/>
        <end position="154"/>
    </location>
</feature>
<evidence type="ECO:0000256" key="4">
    <source>
        <dbReference type="ARBA" id="ARBA00022692"/>
    </source>
</evidence>
<dbReference type="InterPro" id="IPR017871">
    <property type="entry name" value="ABC_transporter-like_CS"/>
</dbReference>
<feature type="transmembrane region" description="Helical" evidence="10">
    <location>
        <begin position="63"/>
        <end position="90"/>
    </location>
</feature>
<evidence type="ECO:0000256" key="8">
    <source>
        <dbReference type="ARBA" id="ARBA00023136"/>
    </source>
</evidence>
<evidence type="ECO:0000313" key="13">
    <source>
        <dbReference type="Proteomes" id="UP000019805"/>
    </source>
</evidence>
<evidence type="ECO:0000256" key="9">
    <source>
        <dbReference type="SAM" id="MobiDB-lite"/>
    </source>
</evidence>
<dbReference type="InterPro" id="IPR027417">
    <property type="entry name" value="P-loop_NTPase"/>
</dbReference>
<evidence type="ECO:0000256" key="7">
    <source>
        <dbReference type="ARBA" id="ARBA00022989"/>
    </source>
</evidence>
<dbReference type="AlphaFoldDB" id="W8X2N5"/>
<keyword evidence="5" id="KW-0547">Nucleotide-binding</keyword>
<dbReference type="EMBL" id="HG916765">
    <property type="protein sequence ID" value="CDM23647.1"/>
    <property type="molecule type" value="Genomic_DNA"/>
</dbReference>
<organism evidence="12 13">
    <name type="scientific">Castellaniella defragrans (strain DSM 12143 / CCUG 39792 / 65Phen)</name>
    <name type="common">Alcaligenes defragrans</name>
    <dbReference type="NCBI Taxonomy" id="1437824"/>
    <lineage>
        <taxon>Bacteria</taxon>
        <taxon>Pseudomonadati</taxon>
        <taxon>Pseudomonadota</taxon>
        <taxon>Betaproteobacteria</taxon>
        <taxon>Burkholderiales</taxon>
        <taxon>Alcaligenaceae</taxon>
        <taxon>Castellaniella</taxon>
    </lineage>
</organism>
<evidence type="ECO:0000259" key="11">
    <source>
        <dbReference type="PROSITE" id="PS50893"/>
    </source>
</evidence>
<feature type="region of interest" description="Disordered" evidence="9">
    <location>
        <begin position="1"/>
        <end position="22"/>
    </location>
</feature>
<gene>
    <name evidence="12" type="ORF">BN940_05891</name>
</gene>
<dbReference type="SUPFAM" id="SSF52540">
    <property type="entry name" value="P-loop containing nucleoside triphosphate hydrolases"/>
    <property type="match status" value="1"/>
</dbReference>
<feature type="compositionally biased region" description="Low complexity" evidence="9">
    <location>
        <begin position="7"/>
        <end position="18"/>
    </location>
</feature>
<keyword evidence="13" id="KW-1185">Reference proteome</keyword>
<name>W8X2N5_CASD6</name>
<dbReference type="InterPro" id="IPR003439">
    <property type="entry name" value="ABC_transporter-like_ATP-bd"/>
</dbReference>
<evidence type="ECO:0000313" key="12">
    <source>
        <dbReference type="EMBL" id="CDM23647.1"/>
    </source>
</evidence>
<dbReference type="GO" id="GO:0015658">
    <property type="term" value="F:branched-chain amino acid transmembrane transporter activity"/>
    <property type="evidence" value="ECO:0007669"/>
    <property type="project" value="InterPro"/>
</dbReference>
<accession>W8X2N5</accession>
<keyword evidence="7 10" id="KW-1133">Transmembrane helix</keyword>
<comment type="subcellular location">
    <subcellularLocation>
        <location evidence="1">Cell membrane</location>
        <topology evidence="1">Multi-pass membrane protein</topology>
    </subcellularLocation>
</comment>
<dbReference type="InterPro" id="IPR001851">
    <property type="entry name" value="ABC_transp_permease"/>
</dbReference>
<dbReference type="PANTHER" id="PTHR45772:SF3">
    <property type="entry name" value="ABC TRANSPORTER ATP-BINDING PROTEIN"/>
    <property type="match status" value="1"/>
</dbReference>
<dbReference type="Pfam" id="PF12399">
    <property type="entry name" value="BCA_ABC_TP_C"/>
    <property type="match status" value="1"/>
</dbReference>
<dbReference type="CDD" id="cd06581">
    <property type="entry name" value="TM_PBP1_LivM_like"/>
    <property type="match status" value="1"/>
</dbReference>
<evidence type="ECO:0000256" key="1">
    <source>
        <dbReference type="ARBA" id="ARBA00004651"/>
    </source>
</evidence>
<dbReference type="PROSITE" id="PS50893">
    <property type="entry name" value="ABC_TRANSPORTER_2"/>
    <property type="match status" value="1"/>
</dbReference>
<dbReference type="GO" id="GO:0016887">
    <property type="term" value="F:ATP hydrolysis activity"/>
    <property type="evidence" value="ECO:0007669"/>
    <property type="project" value="InterPro"/>
</dbReference>
<dbReference type="GO" id="GO:0005886">
    <property type="term" value="C:plasma membrane"/>
    <property type="evidence" value="ECO:0007669"/>
    <property type="project" value="UniProtKB-SubCell"/>
</dbReference>
<protein>
    <submittedName>
        <fullName evidence="12">ABC transporter</fullName>
    </submittedName>
</protein>
<keyword evidence="4 10" id="KW-0812">Transmembrane</keyword>
<dbReference type="InterPro" id="IPR003593">
    <property type="entry name" value="AAA+_ATPase"/>
</dbReference>
<keyword evidence="8 10" id="KW-0472">Membrane</keyword>
<keyword evidence="2" id="KW-0813">Transport</keyword>
<evidence type="ECO:0000256" key="6">
    <source>
        <dbReference type="ARBA" id="ARBA00022840"/>
    </source>
</evidence>
<dbReference type="SMART" id="SM00382">
    <property type="entry name" value="AAA"/>
    <property type="match status" value="1"/>
</dbReference>
<dbReference type="eggNOG" id="COG0411">
    <property type="taxonomic scope" value="Bacteria"/>
</dbReference>
<feature type="transmembrane region" description="Helical" evidence="10">
    <location>
        <begin position="284"/>
        <end position="304"/>
    </location>
</feature>
<feature type="transmembrane region" description="Helical" evidence="10">
    <location>
        <begin position="190"/>
        <end position="207"/>
    </location>
</feature>
<evidence type="ECO:0000256" key="5">
    <source>
        <dbReference type="ARBA" id="ARBA00022741"/>
    </source>
</evidence>
<dbReference type="KEGG" id="cdn:BN940_05891"/>
<dbReference type="Pfam" id="PF02653">
    <property type="entry name" value="BPD_transp_2"/>
    <property type="match status" value="1"/>
</dbReference>
<evidence type="ECO:0000256" key="10">
    <source>
        <dbReference type="SAM" id="Phobius"/>
    </source>
</evidence>
<sequence length="630" mass="67336">MNSAQSTTATADNAGTATRRPVAHNTGGAMRRQLPEMLVGAGLLVAPFVLPALGMSPDLLTRILIWGLFGLGFDLLFGYTGLLSFGQAAFYGTGGFVTAYLLTDGVVPNMLLALVIGTVAAAVMGLIIGYLTLRRTGIYFAMSTLAFGEMFYFMENSVFKDYTGGENGIAGVPPPELSLGFINIHISSGWSMYWFVAVIFFLGYLIARRIVRSPFGAVLKAIQGNPKRATALGHSIQTYKLIVFVVAAAYGGLAGGLLGLFQSYMPPDAFALDTSAQLVIQTVMGGAGTLLGPLLGATIWLYLYEGLQQVGSLGPYWKLILGIVFVVLVTVFRHGVAGALISLFRRRSSLPSDIDDAAGTRVAGALDIVPPLATTRPGAPVLEARGVSKHYGGLKANSDIDFTLREGELHGVIGPNGAGKSTFFAMLAGELPTTTGKVFFRGQEITGIGVTSVCQLGMSKSYQINQLFEHLTVRQNVMIPVLARLRGRFRGDLLSGLHSDQLDSQVNAAIALVDLTHHADTQVSEMSYGEKRRLEIGLALATGANVLLFDEPLAGLGPEERVLVVSLLKSIRQGRSMVIVEHDMDAMFELAERITVLYEGRKLTEGTPDEIRRDPSVQAAYLGGMDDESA</sequence>
<dbReference type="CDD" id="cd03219">
    <property type="entry name" value="ABC_Mj1267_LivG_branched"/>
    <property type="match status" value="1"/>
</dbReference>
<dbReference type="HOGENOM" id="CLU_006313_5_1_4"/>
<proteinExistence type="predicted"/>
<keyword evidence="3" id="KW-1003">Cell membrane</keyword>